<keyword evidence="6 7" id="KW-0472">Membrane</keyword>
<proteinExistence type="inferred from homology"/>
<dbReference type="SUPFAM" id="SSF161098">
    <property type="entry name" value="MetI-like"/>
    <property type="match status" value="1"/>
</dbReference>
<feature type="domain" description="ABC transmembrane type-1" evidence="9">
    <location>
        <begin position="89"/>
        <end position="301"/>
    </location>
</feature>
<feature type="transmembrane region" description="Helical" evidence="7">
    <location>
        <begin position="126"/>
        <end position="146"/>
    </location>
</feature>
<dbReference type="Pfam" id="PF00528">
    <property type="entry name" value="BPD_transp_1"/>
    <property type="match status" value="1"/>
</dbReference>
<evidence type="ECO:0000256" key="3">
    <source>
        <dbReference type="ARBA" id="ARBA00022475"/>
    </source>
</evidence>
<dbReference type="GO" id="GO:0005886">
    <property type="term" value="C:plasma membrane"/>
    <property type="evidence" value="ECO:0007669"/>
    <property type="project" value="UniProtKB-SubCell"/>
</dbReference>
<dbReference type="Proteomes" id="UP000628775">
    <property type="component" value="Unassembled WGS sequence"/>
</dbReference>
<dbReference type="InterPro" id="IPR000515">
    <property type="entry name" value="MetI-like"/>
</dbReference>
<dbReference type="CDD" id="cd06261">
    <property type="entry name" value="TM_PBP2"/>
    <property type="match status" value="1"/>
</dbReference>
<reference evidence="10" key="1">
    <citation type="journal article" date="2014" name="Int. J. Syst. Evol. Microbiol.">
        <title>Complete genome sequence of Corynebacterium casei LMG S-19264T (=DSM 44701T), isolated from a smear-ripened cheese.</title>
        <authorList>
            <consortium name="US DOE Joint Genome Institute (JGI-PGF)"/>
            <person name="Walter F."/>
            <person name="Albersmeier A."/>
            <person name="Kalinowski J."/>
            <person name="Ruckert C."/>
        </authorList>
    </citation>
    <scope>NUCLEOTIDE SEQUENCE</scope>
    <source>
        <strain evidence="10">CGMCC 1.15371</strain>
    </source>
</reference>
<sequence>MHLDHSVETQRTVRTKKKVKRSPKAKRQERAFWLFISPWVIGFICFTGGPIIASLFLSFTSYDIVSSPIWVGLGNYIHLFSDFLVLKSLSATAFYALLAVPFTIILGLLLAILLNQKVKGQAFFRTAFYAPSIISGVSVAFLWSWLLNPDFGVVNSLLKQLFGIDGPNWFNSTNWVIPSMALMQLTAVGGTMVIFLASLQQLPKELYESAALDGAKGWAKFIHITVPLISPVILFNTIIAIIGSFQIFTQAYVITQGGPDWHSYFYVYYLFDTAFSQYRMGYASALAWVLFIIIFVLTMLSLFVSRRLVYYEYENK</sequence>
<evidence type="ECO:0000256" key="2">
    <source>
        <dbReference type="ARBA" id="ARBA00022448"/>
    </source>
</evidence>
<comment type="similarity">
    <text evidence="7">Belongs to the binding-protein-dependent transport system permease family.</text>
</comment>
<organism evidence="10 11">
    <name type="scientific">Pullulanibacillus camelliae</name>
    <dbReference type="NCBI Taxonomy" id="1707096"/>
    <lineage>
        <taxon>Bacteria</taxon>
        <taxon>Bacillati</taxon>
        <taxon>Bacillota</taxon>
        <taxon>Bacilli</taxon>
        <taxon>Bacillales</taxon>
        <taxon>Sporolactobacillaceae</taxon>
        <taxon>Pullulanibacillus</taxon>
    </lineage>
</organism>
<feature type="transmembrane region" description="Helical" evidence="7">
    <location>
        <begin position="31"/>
        <end position="57"/>
    </location>
</feature>
<comment type="caution">
    <text evidence="10">The sequence shown here is derived from an EMBL/GenBank/DDBJ whole genome shotgun (WGS) entry which is preliminary data.</text>
</comment>
<dbReference type="PANTHER" id="PTHR30193:SF1">
    <property type="entry name" value="ABC TRANSPORTER PERMEASE PROTEIN YESP-RELATED"/>
    <property type="match status" value="1"/>
</dbReference>
<keyword evidence="3" id="KW-1003">Cell membrane</keyword>
<dbReference type="EMBL" id="BMIR01000001">
    <property type="protein sequence ID" value="GGE27472.1"/>
    <property type="molecule type" value="Genomic_DNA"/>
</dbReference>
<evidence type="ECO:0000313" key="11">
    <source>
        <dbReference type="Proteomes" id="UP000628775"/>
    </source>
</evidence>
<dbReference type="PROSITE" id="PS50928">
    <property type="entry name" value="ABC_TM1"/>
    <property type="match status" value="1"/>
</dbReference>
<keyword evidence="5 7" id="KW-1133">Transmembrane helix</keyword>
<gene>
    <name evidence="10" type="ORF">GCM10011391_02340</name>
</gene>
<evidence type="ECO:0000256" key="1">
    <source>
        <dbReference type="ARBA" id="ARBA00004651"/>
    </source>
</evidence>
<feature type="compositionally biased region" description="Basic residues" evidence="8">
    <location>
        <begin position="13"/>
        <end position="22"/>
    </location>
</feature>
<evidence type="ECO:0000313" key="10">
    <source>
        <dbReference type="EMBL" id="GGE27472.1"/>
    </source>
</evidence>
<evidence type="ECO:0000256" key="4">
    <source>
        <dbReference type="ARBA" id="ARBA00022692"/>
    </source>
</evidence>
<feature type="transmembrane region" description="Helical" evidence="7">
    <location>
        <begin position="285"/>
        <end position="304"/>
    </location>
</feature>
<dbReference type="RefSeq" id="WP_229672170.1">
    <property type="nucleotide sequence ID" value="NZ_BMIR01000001.1"/>
</dbReference>
<keyword evidence="4 7" id="KW-0812">Transmembrane</keyword>
<dbReference type="AlphaFoldDB" id="A0A8J2VJW3"/>
<feature type="transmembrane region" description="Helical" evidence="7">
    <location>
        <begin position="93"/>
        <end position="114"/>
    </location>
</feature>
<evidence type="ECO:0000256" key="6">
    <source>
        <dbReference type="ARBA" id="ARBA00023136"/>
    </source>
</evidence>
<evidence type="ECO:0000259" key="9">
    <source>
        <dbReference type="PROSITE" id="PS50928"/>
    </source>
</evidence>
<dbReference type="PANTHER" id="PTHR30193">
    <property type="entry name" value="ABC TRANSPORTER PERMEASE PROTEIN"/>
    <property type="match status" value="1"/>
</dbReference>
<keyword evidence="2 7" id="KW-0813">Transport</keyword>
<dbReference type="Gene3D" id="1.10.3720.10">
    <property type="entry name" value="MetI-like"/>
    <property type="match status" value="1"/>
</dbReference>
<feature type="region of interest" description="Disordered" evidence="8">
    <location>
        <begin position="1"/>
        <end position="22"/>
    </location>
</feature>
<dbReference type="InterPro" id="IPR035906">
    <property type="entry name" value="MetI-like_sf"/>
</dbReference>
<dbReference type="GO" id="GO:0055085">
    <property type="term" value="P:transmembrane transport"/>
    <property type="evidence" value="ECO:0007669"/>
    <property type="project" value="InterPro"/>
</dbReference>
<comment type="subcellular location">
    <subcellularLocation>
        <location evidence="1 7">Cell membrane</location>
        <topology evidence="1 7">Multi-pass membrane protein</topology>
    </subcellularLocation>
</comment>
<keyword evidence="11" id="KW-1185">Reference proteome</keyword>
<reference evidence="10" key="2">
    <citation type="submission" date="2020-09" db="EMBL/GenBank/DDBJ databases">
        <authorList>
            <person name="Sun Q."/>
            <person name="Zhou Y."/>
        </authorList>
    </citation>
    <scope>NUCLEOTIDE SEQUENCE</scope>
    <source>
        <strain evidence="10">CGMCC 1.15371</strain>
    </source>
</reference>
<feature type="transmembrane region" description="Helical" evidence="7">
    <location>
        <begin position="175"/>
        <end position="197"/>
    </location>
</feature>
<name>A0A8J2VJW3_9BACL</name>
<protein>
    <submittedName>
        <fullName evidence="10">Spermidine/putrescine ABC transporter permease</fullName>
    </submittedName>
</protein>
<evidence type="ECO:0000256" key="8">
    <source>
        <dbReference type="SAM" id="MobiDB-lite"/>
    </source>
</evidence>
<evidence type="ECO:0000256" key="5">
    <source>
        <dbReference type="ARBA" id="ARBA00022989"/>
    </source>
</evidence>
<accession>A0A8J2VJW3</accession>
<dbReference type="InterPro" id="IPR051393">
    <property type="entry name" value="ABC_transporter_permease"/>
</dbReference>
<evidence type="ECO:0000256" key="7">
    <source>
        <dbReference type="RuleBase" id="RU363032"/>
    </source>
</evidence>